<dbReference type="Proteomes" id="UP000749646">
    <property type="component" value="Unassembled WGS sequence"/>
</dbReference>
<name>A0A9P6IKH2_9FUNG</name>
<protein>
    <recommendedName>
        <fullName evidence="1">MD-2-related lipid-recognition domain-containing protein</fullName>
    </recommendedName>
</protein>
<dbReference type="OrthoDB" id="2405630at2759"/>
<keyword evidence="3" id="KW-1185">Reference proteome</keyword>
<sequence length="120" mass="12473">LSIDNFTLAPYPLCINKNVCATGTGQLLVPVVEGATLSITGKYLGRVVYSDSHDLCVLLSAQGHPCPIPTTLTSITACVLVKPSAPANVPVVLIVQAINGNTNNLLFCQTASGVKAQHCI</sequence>
<dbReference type="EMBL" id="JAAAHW010010033">
    <property type="protein sequence ID" value="KAF9931766.1"/>
    <property type="molecule type" value="Genomic_DNA"/>
</dbReference>
<evidence type="ECO:0000313" key="3">
    <source>
        <dbReference type="Proteomes" id="UP000749646"/>
    </source>
</evidence>
<gene>
    <name evidence="2" type="ORF">BGZ65_004722</name>
</gene>
<evidence type="ECO:0000313" key="2">
    <source>
        <dbReference type="EMBL" id="KAF9931766.1"/>
    </source>
</evidence>
<evidence type="ECO:0000259" key="1">
    <source>
        <dbReference type="Pfam" id="PF02221"/>
    </source>
</evidence>
<dbReference type="AlphaFoldDB" id="A0A9P6IKH2"/>
<organism evidence="2 3">
    <name type="scientific">Modicella reniformis</name>
    <dbReference type="NCBI Taxonomy" id="1440133"/>
    <lineage>
        <taxon>Eukaryota</taxon>
        <taxon>Fungi</taxon>
        <taxon>Fungi incertae sedis</taxon>
        <taxon>Mucoromycota</taxon>
        <taxon>Mortierellomycotina</taxon>
        <taxon>Mortierellomycetes</taxon>
        <taxon>Mortierellales</taxon>
        <taxon>Mortierellaceae</taxon>
        <taxon>Modicella</taxon>
    </lineage>
</organism>
<dbReference type="InterPro" id="IPR003172">
    <property type="entry name" value="ML_dom"/>
</dbReference>
<dbReference type="Pfam" id="PF02221">
    <property type="entry name" value="E1_DerP2_DerF2"/>
    <property type="match status" value="1"/>
</dbReference>
<comment type="caution">
    <text evidence="2">The sequence shown here is derived from an EMBL/GenBank/DDBJ whole genome shotgun (WGS) entry which is preliminary data.</text>
</comment>
<proteinExistence type="predicted"/>
<accession>A0A9P6IKH2</accession>
<feature type="domain" description="MD-2-related lipid-recognition" evidence="1">
    <location>
        <begin position="3"/>
        <end position="111"/>
    </location>
</feature>
<reference evidence="2" key="1">
    <citation type="journal article" date="2020" name="Fungal Divers.">
        <title>Resolving the Mortierellaceae phylogeny through synthesis of multi-gene phylogenetics and phylogenomics.</title>
        <authorList>
            <person name="Vandepol N."/>
            <person name="Liber J."/>
            <person name="Desiro A."/>
            <person name="Na H."/>
            <person name="Kennedy M."/>
            <person name="Barry K."/>
            <person name="Grigoriev I.V."/>
            <person name="Miller A.N."/>
            <person name="O'Donnell K."/>
            <person name="Stajich J.E."/>
            <person name="Bonito G."/>
        </authorList>
    </citation>
    <scope>NUCLEOTIDE SEQUENCE</scope>
    <source>
        <strain evidence="2">MES-2147</strain>
    </source>
</reference>
<feature type="non-terminal residue" evidence="2">
    <location>
        <position position="120"/>
    </location>
</feature>